<dbReference type="EMBL" id="JBEZLS010000015">
    <property type="protein sequence ID" value="MEU9353576.1"/>
    <property type="molecule type" value="Genomic_DNA"/>
</dbReference>
<evidence type="ECO:0000313" key="2">
    <source>
        <dbReference type="Proteomes" id="UP001551582"/>
    </source>
</evidence>
<organism evidence="1 2">
    <name type="scientific">Streptomyces griseoloalbus</name>
    <dbReference type="NCBI Taxonomy" id="67303"/>
    <lineage>
        <taxon>Bacteria</taxon>
        <taxon>Bacillati</taxon>
        <taxon>Actinomycetota</taxon>
        <taxon>Actinomycetes</taxon>
        <taxon>Kitasatosporales</taxon>
        <taxon>Streptomycetaceae</taxon>
        <taxon>Streptomyces</taxon>
    </lineage>
</organism>
<gene>
    <name evidence="1" type="ORF">AB0D65_21950</name>
</gene>
<keyword evidence="2" id="KW-1185">Reference proteome</keyword>
<evidence type="ECO:0000313" key="1">
    <source>
        <dbReference type="EMBL" id="MEU9353576.1"/>
    </source>
</evidence>
<comment type="caution">
    <text evidence="1">The sequence shown here is derived from an EMBL/GenBank/DDBJ whole genome shotgun (WGS) entry which is preliminary data.</text>
</comment>
<name>A0ABV3E8V9_9ACTN</name>
<protein>
    <submittedName>
        <fullName evidence="1">Uncharacterized protein</fullName>
    </submittedName>
</protein>
<proteinExistence type="predicted"/>
<reference evidence="1 2" key="1">
    <citation type="submission" date="2024-06" db="EMBL/GenBank/DDBJ databases">
        <title>The Natural Products Discovery Center: Release of the First 8490 Sequenced Strains for Exploring Actinobacteria Biosynthetic Diversity.</title>
        <authorList>
            <person name="Kalkreuter E."/>
            <person name="Kautsar S.A."/>
            <person name="Yang D."/>
            <person name="Bader C.D."/>
            <person name="Teijaro C.N."/>
            <person name="Fluegel L."/>
            <person name="Davis C.M."/>
            <person name="Simpson J.R."/>
            <person name="Lauterbach L."/>
            <person name="Steele A.D."/>
            <person name="Gui C."/>
            <person name="Meng S."/>
            <person name="Li G."/>
            <person name="Viehrig K."/>
            <person name="Ye F."/>
            <person name="Su P."/>
            <person name="Kiefer A.F."/>
            <person name="Nichols A."/>
            <person name="Cepeda A.J."/>
            <person name="Yan W."/>
            <person name="Fan B."/>
            <person name="Jiang Y."/>
            <person name="Adhikari A."/>
            <person name="Zheng C.-J."/>
            <person name="Schuster L."/>
            <person name="Cowan T.M."/>
            <person name="Smanski M.J."/>
            <person name="Chevrette M.G."/>
            <person name="De Carvalho L.P.S."/>
            <person name="Shen B."/>
        </authorList>
    </citation>
    <scope>NUCLEOTIDE SEQUENCE [LARGE SCALE GENOMIC DNA]</scope>
    <source>
        <strain evidence="1 2">NPDC048274</strain>
    </source>
</reference>
<sequence>MVTEDELNPNYIIPSLFNDKVTGAVAGAVREAAKAAAGAGA</sequence>
<dbReference type="RefSeq" id="WP_359983651.1">
    <property type="nucleotide sequence ID" value="NZ_JBEZLS010000015.1"/>
</dbReference>
<accession>A0ABV3E8V9</accession>
<dbReference type="Proteomes" id="UP001551582">
    <property type="component" value="Unassembled WGS sequence"/>
</dbReference>